<organism evidence="2 3">
    <name type="scientific">Rothia mucilaginosa</name>
    <dbReference type="NCBI Taxonomy" id="43675"/>
    <lineage>
        <taxon>Bacteria</taxon>
        <taxon>Bacillati</taxon>
        <taxon>Actinomycetota</taxon>
        <taxon>Actinomycetes</taxon>
        <taxon>Micrococcales</taxon>
        <taxon>Micrococcaceae</taxon>
        <taxon>Rothia</taxon>
    </lineage>
</organism>
<evidence type="ECO:0000256" key="1">
    <source>
        <dbReference type="SAM" id="Phobius"/>
    </source>
</evidence>
<dbReference type="EMBL" id="JABZXS010000151">
    <property type="protein sequence ID" value="MBF1674063.1"/>
    <property type="molecule type" value="Genomic_DNA"/>
</dbReference>
<evidence type="ECO:0000313" key="3">
    <source>
        <dbReference type="Proteomes" id="UP000785653"/>
    </source>
</evidence>
<dbReference type="Proteomes" id="UP000785653">
    <property type="component" value="Unassembled WGS sequence"/>
</dbReference>
<dbReference type="AlphaFoldDB" id="A0A930Q043"/>
<evidence type="ECO:0000313" key="2">
    <source>
        <dbReference type="EMBL" id="MBF1674063.1"/>
    </source>
</evidence>
<keyword evidence="1" id="KW-0812">Transmembrane</keyword>
<sequence>ETLGGAVTVASQVGGEQANQLLSSAFAAFDSGVVLSSAFSAVLMGVMAVISYFMIRKAPREMKPAEH</sequence>
<reference evidence="2" key="1">
    <citation type="submission" date="2020-04" db="EMBL/GenBank/DDBJ databases">
        <title>Deep metagenomics examines the oral microbiome during advanced dental caries in children, revealing novel taxa and co-occurrences with host molecules.</title>
        <authorList>
            <person name="Baker J.L."/>
            <person name="Morton J.T."/>
            <person name="Dinis M."/>
            <person name="Alvarez R."/>
            <person name="Tran N.C."/>
            <person name="Knight R."/>
            <person name="Edlund A."/>
        </authorList>
    </citation>
    <scope>NUCLEOTIDE SEQUENCE</scope>
    <source>
        <strain evidence="2">JCVI_47_bin.3</strain>
    </source>
</reference>
<keyword evidence="1" id="KW-1133">Transmembrane helix</keyword>
<feature type="transmembrane region" description="Helical" evidence="1">
    <location>
        <begin position="33"/>
        <end position="55"/>
    </location>
</feature>
<keyword evidence="1" id="KW-0472">Membrane</keyword>
<name>A0A930Q043_9MICC</name>
<comment type="caution">
    <text evidence="2">The sequence shown here is derived from an EMBL/GenBank/DDBJ whole genome shotgun (WGS) entry which is preliminary data.</text>
</comment>
<accession>A0A930Q043</accession>
<feature type="non-terminal residue" evidence="2">
    <location>
        <position position="1"/>
    </location>
</feature>
<protein>
    <submittedName>
        <fullName evidence="2">MFS transporter</fullName>
    </submittedName>
</protein>
<gene>
    <name evidence="2" type="ORF">HXO65_07665</name>
</gene>
<proteinExistence type="predicted"/>